<dbReference type="InterPro" id="IPR001471">
    <property type="entry name" value="AP2/ERF_dom"/>
</dbReference>
<dbReference type="CDD" id="cd00018">
    <property type="entry name" value="AP2"/>
    <property type="match status" value="1"/>
</dbReference>
<evidence type="ECO:0000256" key="8">
    <source>
        <dbReference type="SAM" id="MobiDB-lite"/>
    </source>
</evidence>
<evidence type="ECO:0000256" key="5">
    <source>
        <dbReference type="ARBA" id="ARBA00023163"/>
    </source>
</evidence>
<dbReference type="SUPFAM" id="SSF54171">
    <property type="entry name" value="DNA-binding domain"/>
    <property type="match status" value="1"/>
</dbReference>
<comment type="similarity">
    <text evidence="7">Belongs to the AP2/ERF transcription factor family. ERF subfamily.</text>
</comment>
<dbReference type="OrthoDB" id="676764at2759"/>
<keyword evidence="5" id="KW-0804">Transcription</keyword>
<dbReference type="EMBL" id="JAAARO010000013">
    <property type="protein sequence ID" value="KAF5737476.1"/>
    <property type="molecule type" value="Genomic_DNA"/>
</dbReference>
<dbReference type="SMART" id="SM00380">
    <property type="entry name" value="AP2"/>
    <property type="match status" value="1"/>
</dbReference>
<dbReference type="GO" id="GO:0003700">
    <property type="term" value="F:DNA-binding transcription factor activity"/>
    <property type="evidence" value="ECO:0007669"/>
    <property type="project" value="InterPro"/>
</dbReference>
<dbReference type="AlphaFoldDB" id="A0A7J7CUA7"/>
<feature type="compositionally biased region" description="Basic residues" evidence="8">
    <location>
        <begin position="21"/>
        <end position="35"/>
    </location>
</feature>
<evidence type="ECO:0000256" key="1">
    <source>
        <dbReference type="ARBA" id="ARBA00004123"/>
    </source>
</evidence>
<evidence type="ECO:0000256" key="3">
    <source>
        <dbReference type="ARBA" id="ARBA00023125"/>
    </source>
</evidence>
<dbReference type="PANTHER" id="PTHR31839:SF39">
    <property type="entry name" value="CBF3 PROTEIN"/>
    <property type="match status" value="1"/>
</dbReference>
<dbReference type="GO" id="GO:0005634">
    <property type="term" value="C:nucleus"/>
    <property type="evidence" value="ECO:0007669"/>
    <property type="project" value="UniProtKB-SubCell"/>
</dbReference>
<comment type="caution">
    <text evidence="10">The sequence shown here is derived from an EMBL/GenBank/DDBJ whole genome shotgun (WGS) entry which is preliminary data.</text>
</comment>
<evidence type="ECO:0000313" key="10">
    <source>
        <dbReference type="EMBL" id="KAF5737476.1"/>
    </source>
</evidence>
<accession>A0A7J7CUA7</accession>
<dbReference type="Gene3D" id="3.30.730.10">
    <property type="entry name" value="AP2/ERF domain"/>
    <property type="match status" value="1"/>
</dbReference>
<dbReference type="InterPro" id="IPR045277">
    <property type="entry name" value="DRE1A-I"/>
</dbReference>
<name>A0A7J7CUA7_TRIWF</name>
<dbReference type="InterPro" id="IPR016177">
    <property type="entry name" value="DNA-bd_dom_sf"/>
</dbReference>
<keyword evidence="11" id="KW-1185">Reference proteome</keyword>
<dbReference type="PROSITE" id="PS51032">
    <property type="entry name" value="AP2_ERF"/>
    <property type="match status" value="1"/>
</dbReference>
<organism evidence="10 11">
    <name type="scientific">Tripterygium wilfordii</name>
    <name type="common">Thunder God vine</name>
    <dbReference type="NCBI Taxonomy" id="458696"/>
    <lineage>
        <taxon>Eukaryota</taxon>
        <taxon>Viridiplantae</taxon>
        <taxon>Streptophyta</taxon>
        <taxon>Embryophyta</taxon>
        <taxon>Tracheophyta</taxon>
        <taxon>Spermatophyta</taxon>
        <taxon>Magnoliopsida</taxon>
        <taxon>eudicotyledons</taxon>
        <taxon>Gunneridae</taxon>
        <taxon>Pentapetalae</taxon>
        <taxon>rosids</taxon>
        <taxon>fabids</taxon>
        <taxon>Celastrales</taxon>
        <taxon>Celastraceae</taxon>
        <taxon>Tripterygium</taxon>
    </lineage>
</organism>
<feature type="region of interest" description="Disordered" evidence="8">
    <location>
        <begin position="1"/>
        <end position="35"/>
    </location>
</feature>
<evidence type="ECO:0000259" key="9">
    <source>
        <dbReference type="PROSITE" id="PS51032"/>
    </source>
</evidence>
<sequence>MSSSSTSCTSNNQSPIPSSSQKRKAGRKKFRETRHPIYKGVRRRNGKWVCEVRQPNNSMARIWLGTFTSPEEAARAHDVAALSFKGDSASLNFPDSAHMLPRPKSSSIRDVQCCAALAAASASSADRVGFDHTAEKVMNGSSRKLFVDEEELFNMPGLLHSMAEGLIISPPAMYDHQGFDWDTVDLTLW</sequence>
<dbReference type="Proteomes" id="UP000593562">
    <property type="component" value="Unassembled WGS sequence"/>
</dbReference>
<keyword evidence="3" id="KW-0238">DNA-binding</keyword>
<feature type="domain" description="AP2/ERF" evidence="9">
    <location>
        <begin position="37"/>
        <end position="94"/>
    </location>
</feature>
<dbReference type="GO" id="GO:0003677">
    <property type="term" value="F:DNA binding"/>
    <property type="evidence" value="ECO:0007669"/>
    <property type="project" value="UniProtKB-KW"/>
</dbReference>
<keyword evidence="2" id="KW-0805">Transcription regulation</keyword>
<dbReference type="InterPro" id="IPR036955">
    <property type="entry name" value="AP2/ERF_dom_sf"/>
</dbReference>
<evidence type="ECO:0000256" key="6">
    <source>
        <dbReference type="ARBA" id="ARBA00023242"/>
    </source>
</evidence>
<reference evidence="10 11" key="1">
    <citation type="journal article" date="2020" name="Nat. Commun.">
        <title>Genome of Tripterygium wilfordii and identification of cytochrome P450 involved in triptolide biosynthesis.</title>
        <authorList>
            <person name="Tu L."/>
            <person name="Su P."/>
            <person name="Zhang Z."/>
            <person name="Gao L."/>
            <person name="Wang J."/>
            <person name="Hu T."/>
            <person name="Zhou J."/>
            <person name="Zhang Y."/>
            <person name="Zhao Y."/>
            <person name="Liu Y."/>
            <person name="Song Y."/>
            <person name="Tong Y."/>
            <person name="Lu Y."/>
            <person name="Yang J."/>
            <person name="Xu C."/>
            <person name="Jia M."/>
            <person name="Peters R.J."/>
            <person name="Huang L."/>
            <person name="Gao W."/>
        </authorList>
    </citation>
    <scope>NUCLEOTIDE SEQUENCE [LARGE SCALE GENOMIC DNA]</scope>
    <source>
        <strain evidence="11">cv. XIE 37</strain>
        <tissue evidence="10">Leaf</tissue>
    </source>
</reference>
<dbReference type="InParanoid" id="A0A7J7CUA7"/>
<feature type="compositionally biased region" description="Low complexity" evidence="8">
    <location>
        <begin position="1"/>
        <end position="20"/>
    </location>
</feature>
<keyword evidence="6" id="KW-0539">Nucleus</keyword>
<evidence type="ECO:0000313" key="11">
    <source>
        <dbReference type="Proteomes" id="UP000593562"/>
    </source>
</evidence>
<dbReference type="PANTHER" id="PTHR31839">
    <property type="entry name" value="DEHYDRATION-RESPONSIVE ELEMENT-BINDING PROTEIN 1D"/>
    <property type="match status" value="1"/>
</dbReference>
<comment type="subcellular location">
    <subcellularLocation>
        <location evidence="1">Nucleus</location>
    </subcellularLocation>
</comment>
<evidence type="ECO:0000256" key="2">
    <source>
        <dbReference type="ARBA" id="ARBA00023015"/>
    </source>
</evidence>
<evidence type="ECO:0000256" key="7">
    <source>
        <dbReference type="ARBA" id="ARBA00024343"/>
    </source>
</evidence>
<dbReference type="Pfam" id="PF00847">
    <property type="entry name" value="AP2"/>
    <property type="match status" value="1"/>
</dbReference>
<keyword evidence="4" id="KW-0010">Activator</keyword>
<evidence type="ECO:0000256" key="4">
    <source>
        <dbReference type="ARBA" id="ARBA00023159"/>
    </source>
</evidence>
<gene>
    <name evidence="10" type="ORF">HS088_TW13G00357</name>
</gene>
<protein>
    <submittedName>
        <fullName evidence="10">Putative Dehydration-responsive element-binding protein 1B</fullName>
    </submittedName>
</protein>
<proteinExistence type="inferred from homology"/>